<dbReference type="AlphaFoldDB" id="W9XX40"/>
<evidence type="ECO:0000313" key="3">
    <source>
        <dbReference type="Proteomes" id="UP000019478"/>
    </source>
</evidence>
<dbReference type="Proteomes" id="UP000019478">
    <property type="component" value="Unassembled WGS sequence"/>
</dbReference>
<protein>
    <recommendedName>
        <fullName evidence="4">Heterokaryon incompatibility domain-containing protein</fullName>
    </recommendedName>
</protein>
<dbReference type="PANTHER" id="PTHR39596:SF4">
    <property type="entry name" value="HET DOMAIN PROTEIN (AFU_ORTHOLOGUE AFUA_3G03140)-RELATED"/>
    <property type="match status" value="1"/>
</dbReference>
<evidence type="ECO:0000256" key="1">
    <source>
        <dbReference type="SAM" id="MobiDB-lite"/>
    </source>
</evidence>
<reference evidence="2 3" key="1">
    <citation type="submission" date="2013-03" db="EMBL/GenBank/DDBJ databases">
        <title>The Genome Sequence of Capronia epimyces CBS 606.96.</title>
        <authorList>
            <consortium name="The Broad Institute Genomics Platform"/>
            <person name="Cuomo C."/>
            <person name="de Hoog S."/>
            <person name="Gorbushina A."/>
            <person name="Walker B."/>
            <person name="Young S.K."/>
            <person name="Zeng Q."/>
            <person name="Gargeya S."/>
            <person name="Fitzgerald M."/>
            <person name="Haas B."/>
            <person name="Abouelleil A."/>
            <person name="Allen A.W."/>
            <person name="Alvarado L."/>
            <person name="Arachchi H.M."/>
            <person name="Berlin A.M."/>
            <person name="Chapman S.B."/>
            <person name="Gainer-Dewar J."/>
            <person name="Goldberg J."/>
            <person name="Griggs A."/>
            <person name="Gujja S."/>
            <person name="Hansen M."/>
            <person name="Howarth C."/>
            <person name="Imamovic A."/>
            <person name="Ireland A."/>
            <person name="Larimer J."/>
            <person name="McCowan C."/>
            <person name="Murphy C."/>
            <person name="Pearson M."/>
            <person name="Poon T.W."/>
            <person name="Priest M."/>
            <person name="Roberts A."/>
            <person name="Saif S."/>
            <person name="Shea T."/>
            <person name="Sisk P."/>
            <person name="Sykes S."/>
            <person name="Wortman J."/>
            <person name="Nusbaum C."/>
            <person name="Birren B."/>
        </authorList>
    </citation>
    <scope>NUCLEOTIDE SEQUENCE [LARGE SCALE GENOMIC DNA]</scope>
    <source>
        <strain evidence="2 3">CBS 606.96</strain>
    </source>
</reference>
<dbReference type="eggNOG" id="ENOG502SK6F">
    <property type="taxonomic scope" value="Eukaryota"/>
</dbReference>
<accession>W9XX40</accession>
<dbReference type="EMBL" id="AMGY01000004">
    <property type="protein sequence ID" value="EXJ84803.1"/>
    <property type="molecule type" value="Genomic_DNA"/>
</dbReference>
<dbReference type="HOGENOM" id="CLU_015641_1_0_1"/>
<evidence type="ECO:0000313" key="2">
    <source>
        <dbReference type="EMBL" id="EXJ84803.1"/>
    </source>
</evidence>
<organism evidence="2 3">
    <name type="scientific">Capronia epimyces CBS 606.96</name>
    <dbReference type="NCBI Taxonomy" id="1182542"/>
    <lineage>
        <taxon>Eukaryota</taxon>
        <taxon>Fungi</taxon>
        <taxon>Dikarya</taxon>
        <taxon>Ascomycota</taxon>
        <taxon>Pezizomycotina</taxon>
        <taxon>Eurotiomycetes</taxon>
        <taxon>Chaetothyriomycetidae</taxon>
        <taxon>Chaetothyriales</taxon>
        <taxon>Herpotrichiellaceae</taxon>
        <taxon>Capronia</taxon>
    </lineage>
</organism>
<evidence type="ECO:0008006" key="4">
    <source>
        <dbReference type="Google" id="ProtNLM"/>
    </source>
</evidence>
<dbReference type="RefSeq" id="XP_007733788.1">
    <property type="nucleotide sequence ID" value="XM_007735598.1"/>
</dbReference>
<gene>
    <name evidence="2" type="ORF">A1O3_05475</name>
</gene>
<dbReference type="GeneID" id="19169588"/>
<keyword evidence="3" id="KW-1185">Reference proteome</keyword>
<dbReference type="STRING" id="1182542.W9XX40"/>
<dbReference type="OrthoDB" id="2426273at2759"/>
<feature type="region of interest" description="Disordered" evidence="1">
    <location>
        <begin position="645"/>
        <end position="676"/>
    </location>
</feature>
<comment type="caution">
    <text evidence="2">The sequence shown here is derived from an EMBL/GenBank/DDBJ whole genome shotgun (WGS) entry which is preliminary data.</text>
</comment>
<sequence length="795" mass="88901">MSLRPSRFAFSEDRLKAIWRDPENFQRKSVYEWHQIVDHDSEHGLPDQRAARRLCLQFSKDVEDPKFSLARLDASYSATWRPPNLGRAVDIEGQVLGRAIEILGQQPATPPTILDALPFGTVSENHYVLPLNGAEHHAEVVSDLAWDNLLVVNFVDTIVLRLVLCIAQSQLTRQYGPASIVRLLNATIQLLRTSLDLASEQGAKDQKWIIVCAFLWTSWSRILLLRLGAAVGRQLQGFDYNMRGLNSIRFLDVVPEVVECRRRILDRELKATPYLCAWAYRNLTEDRASISTDLRRFHQVYHACFGTKLAICNSGSKQCSGVSSIVCGRFEQTPVTNQSSHAPGCRGDCDRLFWIRESFIAVSGPKAVDITATDATGLRYCESTEKTLTISHVWSHGQGGRPNRGGAEGTGFNSCLHRRYSKLALSMGCSSYWMDTAAIPSEPDLRWDCIANITRIFSTSETTLVCDRDIMTIDISDPCPETCEQLLAALLVCDWNMRAWTLLEAMRGRHSLVLLCRDDKVISVRETLETVYARGRVDMVIPFMMRSYLLPPDDITDMELFEGGGSVATEEDQQIAQGFVSIGEAAALLSHRHATRDDDDLLIWNLLAGDVETSDPTQMWRRLVGKRISTGALVSSAPRLRGVPGFHWAPSRPTMPRRTTGSSSHEKTFPASDGVDMKDGHITAEGLRARWLAFKFDVPARGLQSDDLGLGEGSLENKLAEIARRHLDHLPKGIMLQACPARGPANVPIPYQGSINPLLVVCASEDGIRWEWKGIYEWDRHVQLPPFALEEILLV</sequence>
<name>W9XX40_9EURO</name>
<proteinExistence type="predicted"/>
<dbReference type="PANTHER" id="PTHR39596">
    <property type="match status" value="1"/>
</dbReference>